<proteinExistence type="inferred from homology"/>
<dbReference type="STRING" id="151549.A0A4C1TSM1"/>
<dbReference type="InterPro" id="IPR036871">
    <property type="entry name" value="PX_dom_sf"/>
</dbReference>
<feature type="domain" description="PX" evidence="6">
    <location>
        <begin position="605"/>
        <end position="731"/>
    </location>
</feature>
<comment type="similarity">
    <text evidence="1">Belongs to the sorting nexin family.</text>
</comment>
<dbReference type="SUPFAM" id="SSF64268">
    <property type="entry name" value="PX domain"/>
    <property type="match status" value="1"/>
</dbReference>
<feature type="coiled-coil region" evidence="2">
    <location>
        <begin position="545"/>
        <end position="593"/>
    </location>
</feature>
<keyword evidence="9" id="KW-1185">Reference proteome</keyword>
<reference evidence="8 9" key="1">
    <citation type="journal article" date="2019" name="Commun. Biol.">
        <title>The bagworm genome reveals a unique fibroin gene that provides high tensile strength.</title>
        <authorList>
            <person name="Kono N."/>
            <person name="Nakamura H."/>
            <person name="Ohtoshi R."/>
            <person name="Tomita M."/>
            <person name="Numata K."/>
            <person name="Arakawa K."/>
        </authorList>
    </citation>
    <scope>NUCLEOTIDE SEQUENCE [LARGE SCALE GENOMIC DNA]</scope>
</reference>
<dbReference type="InterPro" id="IPR037899">
    <property type="entry name" value="SNX25_PX"/>
</dbReference>
<dbReference type="PANTHER" id="PTHR22775">
    <property type="entry name" value="SORTING NEXIN"/>
    <property type="match status" value="1"/>
</dbReference>
<feature type="signal peptide" evidence="4">
    <location>
        <begin position="1"/>
        <end position="20"/>
    </location>
</feature>
<comment type="caution">
    <text evidence="8">The sequence shown here is derived from an EMBL/GenBank/DDBJ whole genome shotgun (WGS) entry which is preliminary data.</text>
</comment>
<evidence type="ECO:0000313" key="8">
    <source>
        <dbReference type="EMBL" id="GBP16995.1"/>
    </source>
</evidence>
<dbReference type="EMBL" id="BGZK01000084">
    <property type="protein sequence ID" value="GBP16995.1"/>
    <property type="molecule type" value="Genomic_DNA"/>
</dbReference>
<evidence type="ECO:0000259" key="6">
    <source>
        <dbReference type="PROSITE" id="PS50195"/>
    </source>
</evidence>
<keyword evidence="4" id="KW-0732">Signal</keyword>
<protein>
    <submittedName>
        <fullName evidence="8">Sorting nexin-25</fullName>
    </submittedName>
</protein>
<dbReference type="PROSITE" id="PS50195">
    <property type="entry name" value="PX"/>
    <property type="match status" value="1"/>
</dbReference>
<dbReference type="InterPro" id="IPR001683">
    <property type="entry name" value="PX_dom"/>
</dbReference>
<dbReference type="PROSITE" id="PS51207">
    <property type="entry name" value="PXA"/>
    <property type="match status" value="1"/>
</dbReference>
<dbReference type="InterPro" id="IPR013937">
    <property type="entry name" value="Sorting_nexin_C"/>
</dbReference>
<sequence>MWSPRMTAVVLWCLHHSTTTTRYSQVSHLIQPEEPNCMYLIWDFVIQVDVQHPCRLQNFLDCDVVIRFQEDLNTWLQCSKRTHLPIIFGRTVDSQIQQLLDLILRDFVTQWLKELSFKPEPVIENFKEHVWGAVQKLHERMLKIDAEKLLAGDMVTKVTQHFERIRIAQSCALELNQPPMFALLPHLMSCETELHYLRQVSELLVMFLLPQCYSLPPASHLIIETLACKILRPAIDIVTEPDYINQKIIQYLEAQKEVDAMHVRTHEYAKTFEDYIRLINNCNNVETLKRLRYDIVTQIMQATTLQNVKRARGIDIDALEMGGTQVNISKQQMADAKKLKKYITQLTIAKEECEAALRKLGWDGAFPTVESDNKTLPLHKVLESVIGRRYLSMFLETLCSQGLVGFWVAVEELRHSPRSSWHQFGAEIFYTYIRSPSAEIKVDKDTRKRMEAFLLGDKGPEVFFEVQETVVDTIQEKYYPSFLLSEQYKLLMAELASEEVATKDLNAERSPIEDRQLSNDSVSSAESAGSGLHLTEHSTYARRKLDQLQERHNNKTQALAALRASLKPESRALAFLADEVEKLAGERRRLEAHLARTDTWADHLGCWRATVSSAEVIDESKLPQFVIVVHMAEDEPVNADRPEGITTGWVLFRTLNEFQELHRKLRPMCAELKNLELPSNSFKSLFGKNDKNSLEKAKTLIQKYLEFVLEDDRLNQSEALYSFLNPSSEYLKQGDLPKKTRFSFSTLFKSSSSEATNRSSQEREACIRESADEEEMSLYLDGNGADSMNKNMTGSLRGLSAGSEERDSIAEPLYALLSEVFDMRGVFKWLRKTLVTFVQITYGRTINSVVLKLWWPGGVLSKSTDNRNTMDKEHTRVMAHQQLSEFVSGALSSLVGAPAASRGADKLFHTLQNTTHNKQLFYELFELLLLEVFPELKRYNRL</sequence>
<evidence type="ECO:0000256" key="2">
    <source>
        <dbReference type="SAM" id="Coils"/>
    </source>
</evidence>
<accession>A0A4C1TSM1</accession>
<dbReference type="GO" id="GO:0035091">
    <property type="term" value="F:phosphatidylinositol binding"/>
    <property type="evidence" value="ECO:0007669"/>
    <property type="project" value="InterPro"/>
</dbReference>
<dbReference type="SMART" id="SM00315">
    <property type="entry name" value="RGS"/>
    <property type="match status" value="1"/>
</dbReference>
<dbReference type="Pfam" id="PF08628">
    <property type="entry name" value="Nexin_C"/>
    <property type="match status" value="1"/>
</dbReference>
<evidence type="ECO:0000256" key="1">
    <source>
        <dbReference type="ARBA" id="ARBA00010883"/>
    </source>
</evidence>
<feature type="compositionally biased region" description="Basic and acidic residues" evidence="3">
    <location>
        <begin position="506"/>
        <end position="517"/>
    </location>
</feature>
<dbReference type="Proteomes" id="UP000299102">
    <property type="component" value="Unassembled WGS sequence"/>
</dbReference>
<feature type="chain" id="PRO_5020022494" evidence="4">
    <location>
        <begin position="21"/>
        <end position="942"/>
    </location>
</feature>
<gene>
    <name evidence="8" type="primary">SNX25</name>
    <name evidence="8" type="ORF">EVAR_8070_1</name>
</gene>
<dbReference type="InterPro" id="IPR036305">
    <property type="entry name" value="RGS_sf"/>
</dbReference>
<dbReference type="CDD" id="cd06878">
    <property type="entry name" value="PX_SNX25"/>
    <property type="match status" value="1"/>
</dbReference>
<dbReference type="Gene3D" id="3.30.1520.10">
    <property type="entry name" value="Phox-like domain"/>
    <property type="match status" value="1"/>
</dbReference>
<dbReference type="PANTHER" id="PTHR22775:SF48">
    <property type="entry name" value="SORTING NEXIN-25"/>
    <property type="match status" value="1"/>
</dbReference>
<keyword evidence="2" id="KW-0175">Coiled coil</keyword>
<dbReference type="SMART" id="SM00313">
    <property type="entry name" value="PXA"/>
    <property type="match status" value="1"/>
</dbReference>
<dbReference type="InterPro" id="IPR016137">
    <property type="entry name" value="RGS"/>
</dbReference>
<dbReference type="Pfam" id="PF00615">
    <property type="entry name" value="RGS"/>
    <property type="match status" value="1"/>
</dbReference>
<dbReference type="SMART" id="SM00312">
    <property type="entry name" value="PX"/>
    <property type="match status" value="1"/>
</dbReference>
<dbReference type="InterPro" id="IPR044926">
    <property type="entry name" value="RGS_subdomain_2"/>
</dbReference>
<evidence type="ECO:0000259" key="5">
    <source>
        <dbReference type="PROSITE" id="PS50132"/>
    </source>
</evidence>
<dbReference type="OrthoDB" id="120967at2759"/>
<organism evidence="8 9">
    <name type="scientific">Eumeta variegata</name>
    <name type="common">Bagworm moth</name>
    <name type="synonym">Eumeta japonica</name>
    <dbReference type="NCBI Taxonomy" id="151549"/>
    <lineage>
        <taxon>Eukaryota</taxon>
        <taxon>Metazoa</taxon>
        <taxon>Ecdysozoa</taxon>
        <taxon>Arthropoda</taxon>
        <taxon>Hexapoda</taxon>
        <taxon>Insecta</taxon>
        <taxon>Pterygota</taxon>
        <taxon>Neoptera</taxon>
        <taxon>Endopterygota</taxon>
        <taxon>Lepidoptera</taxon>
        <taxon>Glossata</taxon>
        <taxon>Ditrysia</taxon>
        <taxon>Tineoidea</taxon>
        <taxon>Psychidae</taxon>
        <taxon>Oiketicinae</taxon>
        <taxon>Eumeta</taxon>
    </lineage>
</organism>
<dbReference type="Pfam" id="PF02194">
    <property type="entry name" value="PXA"/>
    <property type="match status" value="1"/>
</dbReference>
<dbReference type="CDD" id="cd08720">
    <property type="entry name" value="RGS_SNX25"/>
    <property type="match status" value="1"/>
</dbReference>
<dbReference type="Gene3D" id="1.10.167.10">
    <property type="entry name" value="Regulator of G-protein Signalling 4, domain 2"/>
    <property type="match status" value="1"/>
</dbReference>
<name>A0A4C1TSM1_EUMVA</name>
<evidence type="ECO:0000256" key="4">
    <source>
        <dbReference type="SAM" id="SignalP"/>
    </source>
</evidence>
<evidence type="ECO:0000256" key="3">
    <source>
        <dbReference type="SAM" id="MobiDB-lite"/>
    </source>
</evidence>
<feature type="region of interest" description="Disordered" evidence="3">
    <location>
        <begin position="506"/>
        <end position="533"/>
    </location>
</feature>
<dbReference type="InterPro" id="IPR003114">
    <property type="entry name" value="Phox_assoc"/>
</dbReference>
<feature type="domain" description="PXA" evidence="7">
    <location>
        <begin position="89"/>
        <end position="256"/>
    </location>
</feature>
<dbReference type="AlphaFoldDB" id="A0A4C1TSM1"/>
<feature type="compositionally biased region" description="Polar residues" evidence="3">
    <location>
        <begin position="518"/>
        <end position="527"/>
    </location>
</feature>
<dbReference type="PROSITE" id="PS50132">
    <property type="entry name" value="RGS"/>
    <property type="match status" value="1"/>
</dbReference>
<feature type="domain" description="RGS" evidence="5">
    <location>
        <begin position="377"/>
        <end position="492"/>
    </location>
</feature>
<evidence type="ECO:0000259" key="7">
    <source>
        <dbReference type="PROSITE" id="PS51207"/>
    </source>
</evidence>
<dbReference type="Pfam" id="PF00787">
    <property type="entry name" value="PX"/>
    <property type="match status" value="1"/>
</dbReference>
<dbReference type="SUPFAM" id="SSF48097">
    <property type="entry name" value="Regulator of G-protein signaling, RGS"/>
    <property type="match status" value="1"/>
</dbReference>
<evidence type="ECO:0000313" key="9">
    <source>
        <dbReference type="Proteomes" id="UP000299102"/>
    </source>
</evidence>